<dbReference type="Proteomes" id="UP000186141">
    <property type="component" value="Unassembled WGS sequence"/>
</dbReference>
<dbReference type="RefSeq" id="WP_076530721.1">
    <property type="nucleotide sequence ID" value="NZ_BMEH01000003.1"/>
</dbReference>
<dbReference type="InterPro" id="IPR003115">
    <property type="entry name" value="ParB_N"/>
</dbReference>
<evidence type="ECO:0000256" key="1">
    <source>
        <dbReference type="SAM" id="MobiDB-lite"/>
    </source>
</evidence>
<proteinExistence type="predicted"/>
<feature type="region of interest" description="Disordered" evidence="1">
    <location>
        <begin position="296"/>
        <end position="317"/>
    </location>
</feature>
<gene>
    <name evidence="3" type="ORF">SAMN05421774_103256</name>
</gene>
<dbReference type="OrthoDB" id="7656008at2"/>
<dbReference type="GO" id="GO:0007059">
    <property type="term" value="P:chromosome segregation"/>
    <property type="evidence" value="ECO:0007669"/>
    <property type="project" value="TreeGrafter"/>
</dbReference>
<dbReference type="PANTHER" id="PTHR33375">
    <property type="entry name" value="CHROMOSOME-PARTITIONING PROTEIN PARB-RELATED"/>
    <property type="match status" value="1"/>
</dbReference>
<dbReference type="PANTHER" id="PTHR33375:SF1">
    <property type="entry name" value="CHROMOSOME-PARTITIONING PROTEIN PARB-RELATED"/>
    <property type="match status" value="1"/>
</dbReference>
<dbReference type="EMBL" id="FTOT01000003">
    <property type="protein sequence ID" value="SIS95476.1"/>
    <property type="molecule type" value="Genomic_DNA"/>
</dbReference>
<dbReference type="AlphaFoldDB" id="A0A1N7NAZ3"/>
<evidence type="ECO:0000259" key="2">
    <source>
        <dbReference type="SMART" id="SM00470"/>
    </source>
</evidence>
<dbReference type="Pfam" id="PF02195">
    <property type="entry name" value="ParB_N"/>
    <property type="match status" value="1"/>
</dbReference>
<sequence>MSRKRRMFDVDLPNDPPIPDDLDVKSFGGRRGPMATAIGENAESLRERARVEADIRAENDTLAHEFVRLKKLGLVTDMIPVTAIRTTKLVRDRSRAADLDLGDLKASIRAVGLSNPIRVEPDGKGGYELIQGLRRLTAWRELRAETGDAVWDRIPAGLMAAGETMEMLYRRMVDENLVRKDVSFAEMARLARAYVADGVDGCDDIDAAVNKLFASAAPQKRSYIRRFARLMAALEKALEHPEAIPRALGLELADRLDSDPMAQINLVRLLQAAGQRSAEEEVAILRRFLEGQAAPVPAKSRGAPRGQRRGRMSLSVPVGPGVRCTATDGKLEFRAAMDFATLDRGRLEAAIEAFFAALGKSG</sequence>
<keyword evidence="4" id="KW-1185">Reference proteome</keyword>
<dbReference type="SMART" id="SM00470">
    <property type="entry name" value="ParB"/>
    <property type="match status" value="1"/>
</dbReference>
<accession>A0A1N7NAZ3</accession>
<protein>
    <submittedName>
        <fullName evidence="3">Chromosome partitioning protein, ParB family</fullName>
    </submittedName>
</protein>
<dbReference type="InterPro" id="IPR050336">
    <property type="entry name" value="Chromosome_partition/occlusion"/>
</dbReference>
<name>A0A1N7NAZ3_9RHOB</name>
<evidence type="ECO:0000313" key="4">
    <source>
        <dbReference type="Proteomes" id="UP000186141"/>
    </source>
</evidence>
<dbReference type="InterPro" id="IPR036086">
    <property type="entry name" value="ParB/Sulfiredoxin_sf"/>
</dbReference>
<dbReference type="SUPFAM" id="SSF110849">
    <property type="entry name" value="ParB/Sulfiredoxin"/>
    <property type="match status" value="1"/>
</dbReference>
<dbReference type="STRING" id="1086013.SAMN05421774_103256"/>
<reference evidence="3 4" key="1">
    <citation type="submission" date="2017-01" db="EMBL/GenBank/DDBJ databases">
        <authorList>
            <person name="Mah S.A."/>
            <person name="Swanson W.J."/>
            <person name="Moy G.W."/>
            <person name="Vacquier V.D."/>
        </authorList>
    </citation>
    <scope>NUCLEOTIDE SEQUENCE [LARGE SCALE GENOMIC DNA]</scope>
    <source>
        <strain evidence="3 4">DSM 26375</strain>
    </source>
</reference>
<dbReference type="Gene3D" id="3.90.1530.30">
    <property type="match status" value="1"/>
</dbReference>
<feature type="domain" description="ParB-like N-terminal" evidence="2">
    <location>
        <begin position="77"/>
        <end position="177"/>
    </location>
</feature>
<dbReference type="GO" id="GO:0005694">
    <property type="term" value="C:chromosome"/>
    <property type="evidence" value="ECO:0007669"/>
    <property type="project" value="TreeGrafter"/>
</dbReference>
<organism evidence="3 4">
    <name type="scientific">Gemmobacter megaterium</name>
    <dbReference type="NCBI Taxonomy" id="1086013"/>
    <lineage>
        <taxon>Bacteria</taxon>
        <taxon>Pseudomonadati</taxon>
        <taxon>Pseudomonadota</taxon>
        <taxon>Alphaproteobacteria</taxon>
        <taxon>Rhodobacterales</taxon>
        <taxon>Paracoccaceae</taxon>
        <taxon>Gemmobacter</taxon>
    </lineage>
</organism>
<evidence type="ECO:0000313" key="3">
    <source>
        <dbReference type="EMBL" id="SIS95476.1"/>
    </source>
</evidence>